<gene>
    <name evidence="2" type="primary">rnd</name>
    <name evidence="2" type="ordered locus">sce4245</name>
</gene>
<accession>A9EXG4</accession>
<dbReference type="PROSITE" id="PS50967">
    <property type="entry name" value="HRDC"/>
    <property type="match status" value="1"/>
</dbReference>
<reference evidence="2 3" key="1">
    <citation type="journal article" date="2007" name="Nat. Biotechnol.">
        <title>Complete genome sequence of the myxobacterium Sorangium cellulosum.</title>
        <authorList>
            <person name="Schneiker S."/>
            <person name="Perlova O."/>
            <person name="Kaiser O."/>
            <person name="Gerth K."/>
            <person name="Alici A."/>
            <person name="Altmeyer M.O."/>
            <person name="Bartels D."/>
            <person name="Bekel T."/>
            <person name="Beyer S."/>
            <person name="Bode E."/>
            <person name="Bode H.B."/>
            <person name="Bolten C.J."/>
            <person name="Choudhuri J.V."/>
            <person name="Doss S."/>
            <person name="Elnakady Y.A."/>
            <person name="Frank B."/>
            <person name="Gaigalat L."/>
            <person name="Goesmann A."/>
            <person name="Groeger C."/>
            <person name="Gross F."/>
            <person name="Jelsbak L."/>
            <person name="Jelsbak L."/>
            <person name="Kalinowski J."/>
            <person name="Kegler C."/>
            <person name="Knauber T."/>
            <person name="Konietzny S."/>
            <person name="Kopp M."/>
            <person name="Krause L."/>
            <person name="Krug D."/>
            <person name="Linke B."/>
            <person name="Mahmud T."/>
            <person name="Martinez-Arias R."/>
            <person name="McHardy A.C."/>
            <person name="Merai M."/>
            <person name="Meyer F."/>
            <person name="Mormann S."/>
            <person name="Munoz-Dorado J."/>
            <person name="Perez J."/>
            <person name="Pradella S."/>
            <person name="Rachid S."/>
            <person name="Raddatz G."/>
            <person name="Rosenau F."/>
            <person name="Rueckert C."/>
            <person name="Sasse F."/>
            <person name="Scharfe M."/>
            <person name="Schuster S.C."/>
            <person name="Suen G."/>
            <person name="Treuner-Lange A."/>
            <person name="Velicer G.J."/>
            <person name="Vorholter F.-J."/>
            <person name="Weissman K.J."/>
            <person name="Welch R.D."/>
            <person name="Wenzel S.C."/>
            <person name="Whitworth D.E."/>
            <person name="Wilhelm S."/>
            <person name="Wittmann C."/>
            <person name="Bloecker H."/>
            <person name="Puehler A."/>
            <person name="Mueller R."/>
        </authorList>
    </citation>
    <scope>NUCLEOTIDE SEQUENCE [LARGE SCALE GENOMIC DNA]</scope>
    <source>
        <strain evidence="3">So ce56</strain>
    </source>
</reference>
<dbReference type="eggNOG" id="COG0349">
    <property type="taxonomic scope" value="Bacteria"/>
</dbReference>
<dbReference type="AlphaFoldDB" id="A9EXG4"/>
<dbReference type="OrthoDB" id="144122at2"/>
<dbReference type="SUPFAM" id="SSF47819">
    <property type="entry name" value="HRDC-like"/>
    <property type="match status" value="1"/>
</dbReference>
<dbReference type="Gene3D" id="1.10.150.80">
    <property type="entry name" value="HRDC domain"/>
    <property type="match status" value="2"/>
</dbReference>
<dbReference type="InterPro" id="IPR036397">
    <property type="entry name" value="RNaseH_sf"/>
</dbReference>
<dbReference type="HOGENOM" id="CLU_042387_3_1_7"/>
<sequence>MSQSPPVLVEREGELARLIERAGRADALAVDVEANGLFVYRPRLCTVQLAFREGDGIAVGIVDALRVPVAPLARLLGAAGPPKVLHDLTFDARMLAEAGAPLGGAHDTSVAARMLGCAATGLGALLLSELDVKVDKQLQQHDWGRRPIEDAELRYLADDVRHLLPLRARLAERSGALGIDEEIEEECAYKLATALGPPRDPRPAYARIKGAQALDPQGRAILRRLVAAREAAAEGADVPSFKIVASDVLLELAQRRPASADDVRAVRGAAAGRAAGCVAAWLRAVEQGRSDGDVPEDERALFQQARPPRKELAARRAVETRIAAWRRAEAKARKVDEQVVLPGHCAQDLAEIALAEGHAGDEAIAAAIARIPGLGAGRLARYGRALAALVAAAQPGEPPAAAR</sequence>
<dbReference type="Pfam" id="PF01612">
    <property type="entry name" value="DNA_pol_A_exo1"/>
    <property type="match status" value="1"/>
</dbReference>
<dbReference type="GO" id="GO:0000166">
    <property type="term" value="F:nucleotide binding"/>
    <property type="evidence" value="ECO:0007669"/>
    <property type="project" value="InterPro"/>
</dbReference>
<evidence type="ECO:0000313" key="2">
    <source>
        <dbReference type="EMBL" id="CAN94408.1"/>
    </source>
</evidence>
<proteinExistence type="predicted"/>
<dbReference type="PANTHER" id="PTHR47649">
    <property type="entry name" value="RIBONUCLEASE D"/>
    <property type="match status" value="1"/>
</dbReference>
<dbReference type="Gene3D" id="3.30.420.10">
    <property type="entry name" value="Ribonuclease H-like superfamily/Ribonuclease H"/>
    <property type="match status" value="1"/>
</dbReference>
<dbReference type="SMART" id="SM00474">
    <property type="entry name" value="35EXOc"/>
    <property type="match status" value="1"/>
</dbReference>
<dbReference type="EMBL" id="AM746676">
    <property type="protein sequence ID" value="CAN94408.1"/>
    <property type="molecule type" value="Genomic_DNA"/>
</dbReference>
<keyword evidence="3" id="KW-1185">Reference proteome</keyword>
<dbReference type="PANTHER" id="PTHR47649:SF1">
    <property type="entry name" value="RIBONUCLEASE D"/>
    <property type="match status" value="1"/>
</dbReference>
<dbReference type="InterPro" id="IPR010997">
    <property type="entry name" value="HRDC-like_sf"/>
</dbReference>
<dbReference type="SUPFAM" id="SSF53098">
    <property type="entry name" value="Ribonuclease H-like"/>
    <property type="match status" value="1"/>
</dbReference>
<dbReference type="InterPro" id="IPR051086">
    <property type="entry name" value="RNase_D-like"/>
</dbReference>
<evidence type="ECO:0000313" key="3">
    <source>
        <dbReference type="Proteomes" id="UP000002139"/>
    </source>
</evidence>
<evidence type="ECO:0000259" key="1">
    <source>
        <dbReference type="PROSITE" id="PS50967"/>
    </source>
</evidence>
<dbReference type="KEGG" id="scl:sce4245"/>
<dbReference type="InterPro" id="IPR012337">
    <property type="entry name" value="RNaseH-like_sf"/>
</dbReference>
<dbReference type="Proteomes" id="UP000002139">
    <property type="component" value="Chromosome"/>
</dbReference>
<dbReference type="GO" id="GO:0006139">
    <property type="term" value="P:nucleobase-containing compound metabolic process"/>
    <property type="evidence" value="ECO:0007669"/>
    <property type="project" value="InterPro"/>
</dbReference>
<name>A9EXG4_SORC5</name>
<dbReference type="InterPro" id="IPR002121">
    <property type="entry name" value="HRDC_dom"/>
</dbReference>
<dbReference type="CDD" id="cd06142">
    <property type="entry name" value="RNaseD_exo"/>
    <property type="match status" value="1"/>
</dbReference>
<dbReference type="InterPro" id="IPR002562">
    <property type="entry name" value="3'-5'_exonuclease_dom"/>
</dbReference>
<feature type="domain" description="HRDC" evidence="1">
    <location>
        <begin position="215"/>
        <end position="295"/>
    </location>
</feature>
<dbReference type="STRING" id="448385.sce4245"/>
<dbReference type="GO" id="GO:0003676">
    <property type="term" value="F:nucleic acid binding"/>
    <property type="evidence" value="ECO:0007669"/>
    <property type="project" value="InterPro"/>
</dbReference>
<dbReference type="InterPro" id="IPR044876">
    <property type="entry name" value="HRDC_dom_sf"/>
</dbReference>
<dbReference type="Pfam" id="PF00570">
    <property type="entry name" value="HRDC"/>
    <property type="match status" value="1"/>
</dbReference>
<protein>
    <submittedName>
        <fullName evidence="2">Rnd protein</fullName>
    </submittedName>
</protein>
<dbReference type="GO" id="GO:0008408">
    <property type="term" value="F:3'-5' exonuclease activity"/>
    <property type="evidence" value="ECO:0007669"/>
    <property type="project" value="InterPro"/>
</dbReference>
<organism evidence="2 3">
    <name type="scientific">Sorangium cellulosum (strain So ce56)</name>
    <name type="common">Polyangium cellulosum (strain So ce56)</name>
    <dbReference type="NCBI Taxonomy" id="448385"/>
    <lineage>
        <taxon>Bacteria</taxon>
        <taxon>Pseudomonadati</taxon>
        <taxon>Myxococcota</taxon>
        <taxon>Polyangia</taxon>
        <taxon>Polyangiales</taxon>
        <taxon>Polyangiaceae</taxon>
        <taxon>Sorangium</taxon>
    </lineage>
</organism>
<dbReference type="BioCyc" id="SCEL448385:SCE_RS21810-MONOMER"/>